<protein>
    <submittedName>
        <fullName evidence="1">Uncharacterized protein</fullName>
    </submittedName>
</protein>
<keyword evidence="2" id="KW-1185">Reference proteome</keyword>
<evidence type="ECO:0000313" key="1">
    <source>
        <dbReference type="EMBL" id="RSM10356.1"/>
    </source>
</evidence>
<accession>A0A428U7Z4</accession>
<name>A0A428U7Z4_9HYPO</name>
<organism evidence="1 2">
    <name type="scientific">Fusarium ambrosium</name>
    <dbReference type="NCBI Taxonomy" id="131363"/>
    <lineage>
        <taxon>Eukaryota</taxon>
        <taxon>Fungi</taxon>
        <taxon>Dikarya</taxon>
        <taxon>Ascomycota</taxon>
        <taxon>Pezizomycotina</taxon>
        <taxon>Sordariomycetes</taxon>
        <taxon>Hypocreomycetidae</taxon>
        <taxon>Hypocreales</taxon>
        <taxon>Nectriaceae</taxon>
        <taxon>Fusarium</taxon>
        <taxon>Fusarium solani species complex</taxon>
    </lineage>
</organism>
<proteinExistence type="predicted"/>
<comment type="caution">
    <text evidence="1">The sequence shown here is derived from an EMBL/GenBank/DDBJ whole genome shotgun (WGS) entry which is preliminary data.</text>
</comment>
<dbReference type="EMBL" id="NIZV01000087">
    <property type="protein sequence ID" value="RSM10356.1"/>
    <property type="molecule type" value="Genomic_DNA"/>
</dbReference>
<reference evidence="1 2" key="1">
    <citation type="submission" date="2017-06" db="EMBL/GenBank/DDBJ databases">
        <title>Cmopartive genomic analysis of Ambrosia Fusariam Clade fungi.</title>
        <authorList>
            <person name="Stajich J.E."/>
            <person name="Carrillo J."/>
            <person name="Kijimoto T."/>
            <person name="Eskalen A."/>
            <person name="O'Donnell K."/>
            <person name="Kasson M."/>
        </authorList>
    </citation>
    <scope>NUCLEOTIDE SEQUENCE [LARGE SCALE GENOMIC DNA]</scope>
    <source>
        <strain evidence="1 2">NRRL 20438</strain>
    </source>
</reference>
<gene>
    <name evidence="1" type="ORF">CDV31_007232</name>
</gene>
<sequence>MSDFGEVHVGAIISLTAPEEGYNVWRADQVSAARNLPPGDDGSRLPFEWSLGPVKTTGYINTDSWEIGVSNSIVGINVGTIYGNLRDGVGLDISLSAAKGSIKWYLKNGRELWARLDVRTSPNGSVSDDYKIIVI</sequence>
<dbReference type="AlphaFoldDB" id="A0A428U7Z4"/>
<evidence type="ECO:0000313" key="2">
    <source>
        <dbReference type="Proteomes" id="UP000288429"/>
    </source>
</evidence>
<dbReference type="Proteomes" id="UP000288429">
    <property type="component" value="Unassembled WGS sequence"/>
</dbReference>